<comment type="cofactor">
    <cofactor evidence="9">
        <name>Mg(2+)</name>
        <dbReference type="ChEBI" id="CHEBI:18420"/>
    </cofactor>
    <cofactor evidence="9">
        <name>Mn(2+)</name>
        <dbReference type="ChEBI" id="CHEBI:29035"/>
    </cofactor>
    <text evidence="9">Mg(2+) or Mn(2+) required for ssDNA cleavage activity.</text>
</comment>
<dbReference type="GO" id="GO:0004527">
    <property type="term" value="F:exonuclease activity"/>
    <property type="evidence" value="ECO:0007669"/>
    <property type="project" value="UniProtKB-KW"/>
</dbReference>
<keyword evidence="7 9" id="KW-0051">Antiviral defense</keyword>
<dbReference type="EMBL" id="LWBP01000167">
    <property type="protein sequence ID" value="OQP59769.1"/>
    <property type="molecule type" value="Genomic_DNA"/>
</dbReference>
<sequence length="167" mass="19447">MLTATHINYFFICHRKLWLFANGINMEHTSDTVAEGKLIGETSYPQRAEKYTEVEIGGSKIDFYDAKNKVIHEVKKSDSMEEAHEWQVKYYIWLLEQNGIKGVKGVLEYPKLRQTKGIDFTDEDRNYLGQTVQQIEAIIGSERCPPVINARLCKRCSYYDFCYITET</sequence>
<gene>
    <name evidence="11" type="ORF">A4R26_20450</name>
</gene>
<dbReference type="Gene3D" id="3.90.320.10">
    <property type="match status" value="1"/>
</dbReference>
<keyword evidence="2 9" id="KW-0479">Metal-binding</keyword>
<accession>A0A1V9FN33</accession>
<dbReference type="Pfam" id="PF01930">
    <property type="entry name" value="Cas_Cas4"/>
    <property type="match status" value="1"/>
</dbReference>
<evidence type="ECO:0000256" key="8">
    <source>
        <dbReference type="ARBA" id="ARBA00023211"/>
    </source>
</evidence>
<organism evidence="11 12">
    <name type="scientific">Niastella populi</name>
    <dbReference type="NCBI Taxonomy" id="550983"/>
    <lineage>
        <taxon>Bacteria</taxon>
        <taxon>Pseudomonadati</taxon>
        <taxon>Bacteroidota</taxon>
        <taxon>Chitinophagia</taxon>
        <taxon>Chitinophagales</taxon>
        <taxon>Chitinophagaceae</taxon>
        <taxon>Niastella</taxon>
    </lineage>
</organism>
<evidence type="ECO:0000259" key="10">
    <source>
        <dbReference type="Pfam" id="PF01930"/>
    </source>
</evidence>
<comment type="similarity">
    <text evidence="9">Belongs to the CRISPR-associated exonuclease Cas4 family.</text>
</comment>
<comment type="cofactor">
    <cofactor evidence="9">
        <name>iron-sulfur cluster</name>
        <dbReference type="ChEBI" id="CHEBI:30408"/>
    </cofactor>
</comment>
<evidence type="ECO:0000313" key="11">
    <source>
        <dbReference type="EMBL" id="OQP59769.1"/>
    </source>
</evidence>
<proteinExistence type="inferred from homology"/>
<evidence type="ECO:0000256" key="4">
    <source>
        <dbReference type="ARBA" id="ARBA00022839"/>
    </source>
</evidence>
<reference evidence="12" key="1">
    <citation type="submission" date="2016-04" db="EMBL/GenBank/DDBJ databases">
        <authorList>
            <person name="Chen L."/>
            <person name="Zhuang W."/>
            <person name="Wang G."/>
        </authorList>
    </citation>
    <scope>NUCLEOTIDE SEQUENCE [LARGE SCALE GENOMIC DNA]</scope>
    <source>
        <strain evidence="12">208</strain>
    </source>
</reference>
<evidence type="ECO:0000256" key="5">
    <source>
        <dbReference type="ARBA" id="ARBA00023004"/>
    </source>
</evidence>
<keyword evidence="4 9" id="KW-0269">Exonuclease</keyword>
<dbReference type="EC" id="3.1.12.1" evidence="9"/>
<evidence type="ECO:0000256" key="3">
    <source>
        <dbReference type="ARBA" id="ARBA00022801"/>
    </source>
</evidence>
<keyword evidence="12" id="KW-1185">Reference proteome</keyword>
<dbReference type="PANTHER" id="PTHR37168:SF1">
    <property type="entry name" value="CRISPR-ASSOCIATED EXONUCLEASE CAS4"/>
    <property type="match status" value="1"/>
</dbReference>
<dbReference type="InterPro" id="IPR013343">
    <property type="entry name" value="CRISPR-assoc_prot_Cas4"/>
</dbReference>
<evidence type="ECO:0000256" key="6">
    <source>
        <dbReference type="ARBA" id="ARBA00023014"/>
    </source>
</evidence>
<dbReference type="PANTHER" id="PTHR37168">
    <property type="entry name" value="CRISPR-ASSOCIATED EXONUCLEASE CAS4"/>
    <property type="match status" value="1"/>
</dbReference>
<comment type="function">
    <text evidence="9">CRISPR (clustered regularly interspaced short palindromic repeat) is an adaptive immune system that provides protection against mobile genetic elements (viruses, transposable elements and conjugative plasmids). CRISPR clusters contain sequences complementary to antecedent mobile elements and target invading nucleic acids. CRISPR clusters are transcribed and processed into CRISPR RNA (crRNA).</text>
</comment>
<comment type="caution">
    <text evidence="11">The sequence shown here is derived from an EMBL/GenBank/DDBJ whole genome shotgun (WGS) entry which is preliminary data.</text>
</comment>
<evidence type="ECO:0000313" key="12">
    <source>
        <dbReference type="Proteomes" id="UP000192276"/>
    </source>
</evidence>
<dbReference type="AlphaFoldDB" id="A0A1V9FN33"/>
<evidence type="ECO:0000256" key="9">
    <source>
        <dbReference type="RuleBase" id="RU365022"/>
    </source>
</evidence>
<dbReference type="NCBIfam" id="TIGR00372">
    <property type="entry name" value="cas4"/>
    <property type="match status" value="1"/>
</dbReference>
<dbReference type="GO" id="GO:0051536">
    <property type="term" value="F:iron-sulfur cluster binding"/>
    <property type="evidence" value="ECO:0007669"/>
    <property type="project" value="UniProtKB-KW"/>
</dbReference>
<dbReference type="GO" id="GO:0051607">
    <property type="term" value="P:defense response to virus"/>
    <property type="evidence" value="ECO:0007669"/>
    <property type="project" value="UniProtKB-KW"/>
</dbReference>
<keyword evidence="3 9" id="KW-0378">Hydrolase</keyword>
<dbReference type="Proteomes" id="UP000192276">
    <property type="component" value="Unassembled WGS sequence"/>
</dbReference>
<dbReference type="InterPro" id="IPR022765">
    <property type="entry name" value="Dna2/Cas4_DUF83"/>
</dbReference>
<evidence type="ECO:0000256" key="7">
    <source>
        <dbReference type="ARBA" id="ARBA00023118"/>
    </source>
</evidence>
<name>A0A1V9FN33_9BACT</name>
<evidence type="ECO:0000256" key="2">
    <source>
        <dbReference type="ARBA" id="ARBA00022723"/>
    </source>
</evidence>
<keyword evidence="5 9" id="KW-0408">Iron</keyword>
<dbReference type="STRING" id="550983.A4R26_20450"/>
<keyword evidence="1 9" id="KW-0540">Nuclease</keyword>
<keyword evidence="6 9" id="KW-0411">Iron-sulfur</keyword>
<dbReference type="RefSeq" id="WP_081164445.1">
    <property type="nucleotide sequence ID" value="NZ_LWBP01000167.1"/>
</dbReference>
<feature type="domain" description="DUF83" evidence="10">
    <location>
        <begin position="4"/>
        <end position="164"/>
    </location>
</feature>
<dbReference type="OrthoDB" id="9794720at2"/>
<dbReference type="InterPro" id="IPR011604">
    <property type="entry name" value="PDDEXK-like_dom_sf"/>
</dbReference>
<keyword evidence="8 9" id="KW-0464">Manganese</keyword>
<protein>
    <recommendedName>
        <fullName evidence="9">CRISPR-associated exonuclease Cas4</fullName>
        <ecNumber evidence="9">3.1.12.1</ecNumber>
    </recommendedName>
</protein>
<evidence type="ECO:0000256" key="1">
    <source>
        <dbReference type="ARBA" id="ARBA00022722"/>
    </source>
</evidence>
<dbReference type="GO" id="GO:0046872">
    <property type="term" value="F:metal ion binding"/>
    <property type="evidence" value="ECO:0007669"/>
    <property type="project" value="UniProtKB-KW"/>
</dbReference>